<gene>
    <name evidence="3" type="ORF">CLO192961_LOCUS44145</name>
</gene>
<evidence type="ECO:0000313" key="4">
    <source>
        <dbReference type="Proteomes" id="UP000766486"/>
    </source>
</evidence>
<feature type="domain" description="Protein kinase" evidence="2">
    <location>
        <begin position="1"/>
        <end position="303"/>
    </location>
</feature>
<feature type="transmembrane region" description="Helical" evidence="1">
    <location>
        <begin position="280"/>
        <end position="300"/>
    </location>
</feature>
<protein>
    <recommendedName>
        <fullName evidence="2">Protein kinase domain-containing protein</fullName>
    </recommendedName>
</protein>
<dbReference type="InterPro" id="IPR000719">
    <property type="entry name" value="Prot_kinase_dom"/>
</dbReference>
<keyword evidence="1" id="KW-0812">Transmembrane</keyword>
<dbReference type="Gene3D" id="1.10.510.10">
    <property type="entry name" value="Transferase(Phosphotransferase) domain 1"/>
    <property type="match status" value="1"/>
</dbReference>
<accession>A0ABY6TTJ2</accession>
<evidence type="ECO:0000259" key="2">
    <source>
        <dbReference type="PROSITE" id="PS50011"/>
    </source>
</evidence>
<dbReference type="EMBL" id="CABFNS010000354">
    <property type="protein sequence ID" value="VUC21241.1"/>
    <property type="molecule type" value="Genomic_DNA"/>
</dbReference>
<feature type="transmembrane region" description="Helical" evidence="1">
    <location>
        <begin position="196"/>
        <end position="215"/>
    </location>
</feature>
<dbReference type="SMART" id="SM00220">
    <property type="entry name" value="S_TKc"/>
    <property type="match status" value="1"/>
</dbReference>
<reference evidence="3 4" key="1">
    <citation type="submission" date="2019-06" db="EMBL/GenBank/DDBJ databases">
        <authorList>
            <person name="Broberg M."/>
        </authorList>
    </citation>
    <scope>NUCLEOTIDE SEQUENCE [LARGE SCALE GENOMIC DNA]</scope>
</reference>
<name>A0ABY6TTJ2_BIOOC</name>
<dbReference type="SUPFAM" id="SSF56112">
    <property type="entry name" value="Protein kinase-like (PK-like)"/>
    <property type="match status" value="1"/>
</dbReference>
<comment type="caution">
    <text evidence="3">The sequence shown here is derived from an EMBL/GenBank/DDBJ whole genome shotgun (WGS) entry which is preliminary data.</text>
</comment>
<dbReference type="Proteomes" id="UP000766486">
    <property type="component" value="Unassembled WGS sequence"/>
</dbReference>
<dbReference type="PANTHER" id="PTHR24359:SF37">
    <property type="entry name" value="PROTEIN KINASE DOMAIN-CONTAINING PROTEIN"/>
    <property type="match status" value="1"/>
</dbReference>
<dbReference type="PROSITE" id="PS50011">
    <property type="entry name" value="PROTEIN_KINASE_DOM"/>
    <property type="match status" value="1"/>
</dbReference>
<dbReference type="InterPro" id="IPR011009">
    <property type="entry name" value="Kinase-like_dom_sf"/>
</dbReference>
<evidence type="ECO:0000313" key="3">
    <source>
        <dbReference type="EMBL" id="VUC21241.1"/>
    </source>
</evidence>
<keyword evidence="1" id="KW-1133">Transmembrane helix</keyword>
<keyword evidence="4" id="KW-1185">Reference proteome</keyword>
<keyword evidence="1" id="KW-0472">Membrane</keyword>
<evidence type="ECO:0000256" key="1">
    <source>
        <dbReference type="SAM" id="Phobius"/>
    </source>
</evidence>
<organism evidence="3 4">
    <name type="scientific">Bionectria ochroleuca</name>
    <name type="common">Gliocladium roseum</name>
    <dbReference type="NCBI Taxonomy" id="29856"/>
    <lineage>
        <taxon>Eukaryota</taxon>
        <taxon>Fungi</taxon>
        <taxon>Dikarya</taxon>
        <taxon>Ascomycota</taxon>
        <taxon>Pezizomycotina</taxon>
        <taxon>Sordariomycetes</taxon>
        <taxon>Hypocreomycetidae</taxon>
        <taxon>Hypocreales</taxon>
        <taxon>Bionectriaceae</taxon>
        <taxon>Clonostachys</taxon>
    </lineage>
</organism>
<dbReference type="PANTHER" id="PTHR24359">
    <property type="entry name" value="SERINE/THREONINE-PROTEIN KINASE SBK1"/>
    <property type="match status" value="1"/>
</dbReference>
<sequence>MLEVEEMGWSQKGKIFALKEFTQYDKFVKEREALDHFSGSNPGHDHLARLLLSFDQAGKWYMIFDWADADLENFWKRFSVDPKSHTHLRWFITQCCGMAQGLSRVHGDWVKPHISTNIPHIPDRGRHGDIKPGNILCFNQDAGRMTDYRLVIADFTLMRFHSPDSLGATSASSVAYSESYRPPEKDIRGTVKIDQLYDVWTIGCVFLEFVTWYLLGYEAVKGKFFRHLGRDVDCFQQVRMRGKIGTSGIAQDDFFEMKKMSFLMFPARVKPSVAKVSYLYNWKIATSTHFLFAFAVVSFFTPK</sequence>
<proteinExistence type="predicted"/>
<dbReference type="Pfam" id="PF00069">
    <property type="entry name" value="Pkinase"/>
    <property type="match status" value="1"/>
</dbReference>